<proteinExistence type="predicted"/>
<feature type="non-terminal residue" evidence="1">
    <location>
        <position position="1"/>
    </location>
</feature>
<organism evidence="1 2">
    <name type="scientific">Pristionchus mayeri</name>
    <dbReference type="NCBI Taxonomy" id="1317129"/>
    <lineage>
        <taxon>Eukaryota</taxon>
        <taxon>Metazoa</taxon>
        <taxon>Ecdysozoa</taxon>
        <taxon>Nematoda</taxon>
        <taxon>Chromadorea</taxon>
        <taxon>Rhabditida</taxon>
        <taxon>Rhabditina</taxon>
        <taxon>Diplogasteromorpha</taxon>
        <taxon>Diplogasteroidea</taxon>
        <taxon>Neodiplogasteridae</taxon>
        <taxon>Pristionchus</taxon>
    </lineage>
</organism>
<evidence type="ECO:0000313" key="1">
    <source>
        <dbReference type="EMBL" id="GMR43129.1"/>
    </source>
</evidence>
<dbReference type="Proteomes" id="UP001328107">
    <property type="component" value="Unassembled WGS sequence"/>
</dbReference>
<name>A0AAN5CGI5_9BILA</name>
<feature type="non-terminal residue" evidence="1">
    <location>
        <position position="72"/>
    </location>
</feature>
<evidence type="ECO:0000313" key="2">
    <source>
        <dbReference type="Proteomes" id="UP001328107"/>
    </source>
</evidence>
<reference evidence="2" key="1">
    <citation type="submission" date="2022-10" db="EMBL/GenBank/DDBJ databases">
        <title>Genome assembly of Pristionchus species.</title>
        <authorList>
            <person name="Yoshida K."/>
            <person name="Sommer R.J."/>
        </authorList>
    </citation>
    <scope>NUCLEOTIDE SEQUENCE [LARGE SCALE GENOMIC DNA]</scope>
    <source>
        <strain evidence="2">RS5460</strain>
    </source>
</reference>
<dbReference type="AlphaFoldDB" id="A0AAN5CGI5"/>
<sequence>IVVVVSSASYIIKALHQIGFALAAFYDLQGLYEILWATYPVVNGISTYAPPICLVFFSAKVRSRIVFKAKFS</sequence>
<dbReference type="EMBL" id="BTRK01000003">
    <property type="protein sequence ID" value="GMR43129.1"/>
    <property type="molecule type" value="Genomic_DNA"/>
</dbReference>
<accession>A0AAN5CGI5</accession>
<evidence type="ECO:0008006" key="3">
    <source>
        <dbReference type="Google" id="ProtNLM"/>
    </source>
</evidence>
<gene>
    <name evidence="1" type="ORF">PMAYCL1PPCAC_13324</name>
</gene>
<protein>
    <recommendedName>
        <fullName evidence="3">G protein-coupled receptor</fullName>
    </recommendedName>
</protein>
<comment type="caution">
    <text evidence="1">The sequence shown here is derived from an EMBL/GenBank/DDBJ whole genome shotgun (WGS) entry which is preliminary data.</text>
</comment>
<keyword evidence="2" id="KW-1185">Reference proteome</keyword>